<evidence type="ECO:0000313" key="2">
    <source>
        <dbReference type="Proteomes" id="UP000240974"/>
    </source>
</evidence>
<reference evidence="1 2" key="1">
    <citation type="journal article" date="2019" name="Int. J. Syst. Evol. Microbiol.">
        <title>Faecalibacillus intestinalis gen. nov., sp. nov. and Faecalibacillus faecis sp. nov., isolated from human faeces.</title>
        <authorList>
            <person name="Seo B."/>
            <person name="Jeon K."/>
            <person name="Baek I."/>
            <person name="Lee Y.M."/>
            <person name="Baek K."/>
            <person name="Ko G."/>
        </authorList>
    </citation>
    <scope>NUCLEOTIDE SEQUENCE [LARGE SCALE GENOMIC DNA]</scope>
    <source>
        <strain evidence="1 2">SNUG30099</strain>
    </source>
</reference>
<dbReference type="Gene3D" id="3.30.1490.300">
    <property type="match status" value="1"/>
</dbReference>
<accession>A0A2T3FZW9</accession>
<name>A0A2T3FZW9_9FIRM</name>
<proteinExistence type="predicted"/>
<gene>
    <name evidence="1" type="ORF">C7U54_07510</name>
</gene>
<dbReference type="Gene3D" id="3.30.420.40">
    <property type="match status" value="2"/>
</dbReference>
<dbReference type="Proteomes" id="UP000240974">
    <property type="component" value="Unassembled WGS sequence"/>
</dbReference>
<dbReference type="AlphaFoldDB" id="A0A2T3FZW9"/>
<keyword evidence="2" id="KW-1185">Reference proteome</keyword>
<protein>
    <recommendedName>
        <fullName evidence="3">Pilus assembly protein PilM</fullName>
    </recommendedName>
</protein>
<comment type="caution">
    <text evidence="1">The sequence shown here is derived from an EMBL/GenBank/DDBJ whole genome shotgun (WGS) entry which is preliminary data.</text>
</comment>
<dbReference type="RefSeq" id="WP_107029874.1">
    <property type="nucleotide sequence ID" value="NZ_DBFOUQ010000005.1"/>
</dbReference>
<sequence>MSYIVFLSTKGLQMVQGNLSKNNIHISSCKEFEFVEGTMLDGNILDDQPVRDVLLDLKKENVDSVRLVVDSGQILVKCAVLPKVSHKQILQFVKDEFIDVESQYTDLLYDYAIIKDKVEGKEGQLVLCAAMEREFLKPYIDLFDEMGISLESIDIMTNSIIKLTESIPKLTNLSYVLTVINGQDVIHYLFINGQYEIANRIRIFSDRGTVAFITELSNSLTKLMQFTKGTYKDAQLEKIYFAGLETYEEDMLMSTISSNLSIETSRFKPTNHTCSKDNNFPIHKYLFVGSLWRR</sequence>
<evidence type="ECO:0000313" key="1">
    <source>
        <dbReference type="EMBL" id="PST40864.1"/>
    </source>
</evidence>
<evidence type="ECO:0008006" key="3">
    <source>
        <dbReference type="Google" id="ProtNLM"/>
    </source>
</evidence>
<dbReference type="EMBL" id="PYLQ01000009">
    <property type="protein sequence ID" value="PST40864.1"/>
    <property type="molecule type" value="Genomic_DNA"/>
</dbReference>
<organism evidence="1 2">
    <name type="scientific">Faecalibacillus intestinalis</name>
    <dbReference type="NCBI Taxonomy" id="1982626"/>
    <lineage>
        <taxon>Bacteria</taxon>
        <taxon>Bacillati</taxon>
        <taxon>Bacillota</taxon>
        <taxon>Erysipelotrichia</taxon>
        <taxon>Erysipelotrichales</taxon>
        <taxon>Coprobacillaceae</taxon>
        <taxon>Faecalibacillus</taxon>
    </lineage>
</organism>